<dbReference type="PANTHER" id="PTHR11070">
    <property type="entry name" value="UVRD / RECB / PCRA DNA HELICASE FAMILY MEMBER"/>
    <property type="match status" value="1"/>
</dbReference>
<dbReference type="InterPro" id="IPR014017">
    <property type="entry name" value="DNA_helicase_UvrD-like_C"/>
</dbReference>
<evidence type="ECO:0000256" key="7">
    <source>
        <dbReference type="ARBA" id="ARBA00022840"/>
    </source>
</evidence>
<evidence type="ECO:0000313" key="20">
    <source>
        <dbReference type="Proteomes" id="UP000886890"/>
    </source>
</evidence>
<dbReference type="Gene3D" id="3.40.50.300">
    <property type="entry name" value="P-loop containing nucleotide triphosphate hydrolases"/>
    <property type="match status" value="4"/>
</dbReference>
<dbReference type="PROSITE" id="PS51217">
    <property type="entry name" value="UVRD_HELICASE_CTER"/>
    <property type="match status" value="1"/>
</dbReference>
<dbReference type="Pfam" id="PF00580">
    <property type="entry name" value="UvrD-helicase"/>
    <property type="match status" value="1"/>
</dbReference>
<dbReference type="InterPro" id="IPR011604">
    <property type="entry name" value="PDDEXK-like_dom_sf"/>
</dbReference>
<keyword evidence="3 13" id="KW-0227">DNA damage</keyword>
<evidence type="ECO:0000256" key="12">
    <source>
        <dbReference type="ARBA" id="ARBA00048988"/>
    </source>
</evidence>
<evidence type="ECO:0000259" key="17">
    <source>
        <dbReference type="PROSITE" id="PS51198"/>
    </source>
</evidence>
<evidence type="ECO:0000256" key="1">
    <source>
        <dbReference type="ARBA" id="ARBA00022722"/>
    </source>
</evidence>
<dbReference type="InterPro" id="IPR027417">
    <property type="entry name" value="P-loop_NTPase"/>
</dbReference>
<evidence type="ECO:0000256" key="6">
    <source>
        <dbReference type="ARBA" id="ARBA00022839"/>
    </source>
</evidence>
<dbReference type="GO" id="GO:0005829">
    <property type="term" value="C:cytosol"/>
    <property type="evidence" value="ECO:0007669"/>
    <property type="project" value="TreeGrafter"/>
</dbReference>
<dbReference type="Gene3D" id="3.90.320.10">
    <property type="match status" value="1"/>
</dbReference>
<keyword evidence="7 13" id="KW-0067">ATP-binding</keyword>
<keyword evidence="1 13" id="KW-0540">Nuclease</keyword>
<keyword evidence="5 13" id="KW-0347">Helicase</keyword>
<dbReference type="EC" id="3.1.-.-" evidence="13"/>
<evidence type="ECO:0000256" key="13">
    <source>
        <dbReference type="HAMAP-Rule" id="MF_01451"/>
    </source>
</evidence>
<comment type="cofactor">
    <cofactor evidence="13">
        <name>Mg(2+)</name>
        <dbReference type="ChEBI" id="CHEBI:18420"/>
    </cofactor>
</comment>
<accession>A0A9D2BK95</accession>
<dbReference type="GO" id="GO:0003690">
    <property type="term" value="F:double-stranded DNA binding"/>
    <property type="evidence" value="ECO:0007669"/>
    <property type="project" value="UniProtKB-UniRule"/>
</dbReference>
<dbReference type="EC" id="5.6.2.4" evidence="13"/>
<evidence type="ECO:0000259" key="18">
    <source>
        <dbReference type="PROSITE" id="PS51217"/>
    </source>
</evidence>
<dbReference type="GO" id="GO:0043138">
    <property type="term" value="F:3'-5' DNA helicase activity"/>
    <property type="evidence" value="ECO:0007669"/>
    <property type="project" value="UniProtKB-UniRule"/>
</dbReference>
<keyword evidence="8 13" id="KW-0238">DNA-binding</keyword>
<reference evidence="19" key="2">
    <citation type="submission" date="2021-04" db="EMBL/GenBank/DDBJ databases">
        <authorList>
            <person name="Gilroy R."/>
        </authorList>
    </citation>
    <scope>NUCLEOTIDE SEQUENCE</scope>
    <source>
        <strain evidence="19">CHK183-1962</strain>
    </source>
</reference>
<comment type="similarity">
    <text evidence="13">Belongs to the helicase family. AddA subfamily.</text>
</comment>
<keyword evidence="6 13" id="KW-0269">Exonuclease</keyword>
<keyword evidence="9 13" id="KW-0234">DNA repair</keyword>
<evidence type="ECO:0000256" key="11">
    <source>
        <dbReference type="ARBA" id="ARBA00034617"/>
    </source>
</evidence>
<proteinExistence type="inferred from homology"/>
<dbReference type="SUPFAM" id="SSF52540">
    <property type="entry name" value="P-loop containing nucleoside triphosphate hydrolases"/>
    <property type="match status" value="1"/>
</dbReference>
<evidence type="ECO:0000256" key="4">
    <source>
        <dbReference type="ARBA" id="ARBA00022801"/>
    </source>
</evidence>
<feature type="compositionally biased region" description="Basic and acidic residues" evidence="16">
    <location>
        <begin position="1146"/>
        <end position="1171"/>
    </location>
</feature>
<feature type="domain" description="UvrD-like helicase ATP-binding" evidence="17">
    <location>
        <begin position="3"/>
        <end position="488"/>
    </location>
</feature>
<dbReference type="InterPro" id="IPR014016">
    <property type="entry name" value="UvrD-like_ATP-bd"/>
</dbReference>
<dbReference type="GO" id="GO:0008408">
    <property type="term" value="F:3'-5' exonuclease activity"/>
    <property type="evidence" value="ECO:0007669"/>
    <property type="project" value="UniProtKB-UniRule"/>
</dbReference>
<evidence type="ECO:0000256" key="14">
    <source>
        <dbReference type="PROSITE-ProRule" id="PRU00560"/>
    </source>
</evidence>
<evidence type="ECO:0000256" key="10">
    <source>
        <dbReference type="ARBA" id="ARBA00023235"/>
    </source>
</evidence>
<feature type="region of interest" description="Disordered" evidence="16">
    <location>
        <begin position="484"/>
        <end position="536"/>
    </location>
</feature>
<dbReference type="PANTHER" id="PTHR11070:SF48">
    <property type="entry name" value="ATP-DEPENDENT HELICASE_NUCLEASE SUBUNIT A"/>
    <property type="match status" value="1"/>
</dbReference>
<dbReference type="InterPro" id="IPR038726">
    <property type="entry name" value="PDDEXK_AddAB-type"/>
</dbReference>
<dbReference type="Pfam" id="PF12705">
    <property type="entry name" value="PDDEXK_1"/>
    <property type="match status" value="1"/>
</dbReference>
<sequence length="1361" mass="154623">MGVKWTREQEQVIRLRGKNLLVSAAAGSGKTAVLVERILSLVTDPKNPIDVDELLIVTFTRAAAGEMRERIGQALQKAVETDPDNDHLQRQQTLLHHAQINTIHGFCSYVIQNYFQMIDLDPAYRMAEDGEIRLLRSDVVKEVLEEGYTEQTPEFANFIECYAAGKTDEGIEDLILNLFDFASSYPWPEEWLAGCMETYEISTKEELEAAPWMQYLMREAGKNLESIRNMQKETLAVLSRPAAPVLYEPMLQADLEQTEALLSCGTYETLQKAFGALAFPMLSRKKDPDADETLKETVKTKREETKKLLKGLQEQYFSRTEEEILADTVVSRGPVKELIRLTLRFAELFAERKRKKNLLDYSDLEHFALKILLRKEDGRLVRTEAAKELARQYREIMIDEYQDSNFIQEALLSAVSGEEDGVWNRFMVGDIKQSIYGFRLARPELFLEKYRTYQREDTVKEPGESTAAAAEQAERNTVVAAEQAERNTAAAEEQVERNTTAAAKQAEGDKADTAVQKEGVMEDEAGIPAGQRETSDLEKHCRRIDLHKNFRSREQVLETSNYIFRRVMCEDLGGIAYDDAASLYPGAVFPEENSFSESAAGVQESCMEGSSNKKKSVRHAYDTEILLLDRKAPELEDDHSRETMIEAECHLAAARIRELVGREQVLDRESGTYRPASYRDIVILLRTVSGWAETFQRVLQASGIPAYCTSRTGYFSAREVVTVLNYLQICDNPMQEIPFTAVLRSPMVGCSAKELAELKCSGKEQKIYEACAEYAENGADETLRGKLREFLSLLEEMRRKVPYTPIHELLTEILERTGYSGYAAALPGGEQRKANLQMLIEKAVDFESTSYRGLFHFVRYIQQLQKYEVDFGEVNIQGETADTVRIMSIHKSKGLEFPIVFVSGMGKKFNQSDSRAALVLHSGLGIGADVIRSERREKSASVQKQVLRKALSMENLAEEMRVLYVALTRAKEKLILTGAVDKLEQLVRKCASLAEASAKVLPYPVLSSASTYLDWVLPAMAGSRCMIPLYEKYELGIPEICLKKAQGDRNGMAGVSAGNPQDPPAEIRCEQPQNMVEEELLYQMNLQVKKEELLHLDPEKVYDPGTARLLDENFSFRYPFEKVPELPAKMTVSELKRAGEEEEEAGERMFETQDGLNKEPEEGEPRPKPEEDFVPIVPVFMQKEEKVLQGAARGTAYHKILECLDFTKAESEEQVQRQLEALQEENKMSREEADSVRVRDLVWLAKGMLGQRMKRAYQKGRLYTEQPFVMAVPASQIRTAYPEQEEILVQGIIDAYFEESDGLVIVDYKTDWVPDRNGQILVERYQKQLWYYREALERLTGKKVKKMYLYSFSLGKALECV</sequence>
<comment type="function">
    <text evidence="13">The heterodimer acts as both an ATP-dependent DNA helicase and an ATP-dependent, dual-direction single-stranded exonuclease. Recognizes the chi site generating a DNA molecule suitable for the initiation of homologous recombination. The AddA nuclease domain is required for chi fragment generation; this subunit has the helicase and 3' -&gt; 5' nuclease activities.</text>
</comment>
<organism evidence="19 20">
    <name type="scientific">Candidatus Fusicatenibacter merdavium</name>
    <dbReference type="NCBI Taxonomy" id="2838600"/>
    <lineage>
        <taxon>Bacteria</taxon>
        <taxon>Bacillati</taxon>
        <taxon>Bacillota</taxon>
        <taxon>Clostridia</taxon>
        <taxon>Lachnospirales</taxon>
        <taxon>Lachnospiraceae</taxon>
        <taxon>Fusicatenibacter</taxon>
    </lineage>
</organism>
<comment type="subunit">
    <text evidence="13">Heterodimer of AddA and AddB/RexB.</text>
</comment>
<keyword evidence="10 13" id="KW-0413">Isomerase</keyword>
<evidence type="ECO:0000256" key="16">
    <source>
        <dbReference type="SAM" id="MobiDB-lite"/>
    </source>
</evidence>
<evidence type="ECO:0000256" key="2">
    <source>
        <dbReference type="ARBA" id="ARBA00022741"/>
    </source>
</evidence>
<reference evidence="19" key="1">
    <citation type="journal article" date="2021" name="PeerJ">
        <title>Extensive microbial diversity within the chicken gut microbiome revealed by metagenomics and culture.</title>
        <authorList>
            <person name="Gilroy R."/>
            <person name="Ravi A."/>
            <person name="Getino M."/>
            <person name="Pursley I."/>
            <person name="Horton D.L."/>
            <person name="Alikhan N.F."/>
            <person name="Baker D."/>
            <person name="Gharbi K."/>
            <person name="Hall N."/>
            <person name="Watson M."/>
            <person name="Adriaenssens E.M."/>
            <person name="Foster-Nyarko E."/>
            <person name="Jarju S."/>
            <person name="Secka A."/>
            <person name="Antonio M."/>
            <person name="Oren A."/>
            <person name="Chaudhuri R.R."/>
            <person name="La Ragione R."/>
            <person name="Hildebrand F."/>
            <person name="Pallen M.J."/>
        </authorList>
    </citation>
    <scope>NUCLEOTIDE SEQUENCE</scope>
    <source>
        <strain evidence="19">CHK183-1962</strain>
    </source>
</reference>
<dbReference type="InterPro" id="IPR011335">
    <property type="entry name" value="Restrct_endonuc-II-like"/>
</dbReference>
<protein>
    <recommendedName>
        <fullName evidence="13">ATP-dependent helicase/nuclease subunit A</fullName>
        <ecNumber evidence="13">3.1.-.-</ecNumber>
        <ecNumber evidence="13">5.6.2.4</ecNumber>
    </recommendedName>
    <alternativeName>
        <fullName evidence="13">ATP-dependent helicase/nuclease AddA</fullName>
    </alternativeName>
    <alternativeName>
        <fullName evidence="13">DNA 3'-5' helicase AddA</fullName>
    </alternativeName>
</protein>
<keyword evidence="4 13" id="KW-0378">Hydrolase</keyword>
<keyword evidence="2 13" id="KW-0547">Nucleotide-binding</keyword>
<evidence type="ECO:0000256" key="5">
    <source>
        <dbReference type="ARBA" id="ARBA00022806"/>
    </source>
</evidence>
<keyword evidence="15" id="KW-0175">Coiled coil</keyword>
<feature type="region of interest" description="Disordered" evidence="16">
    <location>
        <begin position="1137"/>
        <end position="1171"/>
    </location>
</feature>
<dbReference type="SUPFAM" id="SSF52980">
    <property type="entry name" value="Restriction endonuclease-like"/>
    <property type="match status" value="1"/>
</dbReference>
<dbReference type="GO" id="GO:0033202">
    <property type="term" value="C:DNA helicase complex"/>
    <property type="evidence" value="ECO:0007669"/>
    <property type="project" value="TreeGrafter"/>
</dbReference>
<evidence type="ECO:0000313" key="19">
    <source>
        <dbReference type="EMBL" id="HIX78284.1"/>
    </source>
</evidence>
<dbReference type="PROSITE" id="PS51198">
    <property type="entry name" value="UVRD_HELICASE_ATP_BIND"/>
    <property type="match status" value="1"/>
</dbReference>
<dbReference type="Gene3D" id="1.10.274.50">
    <property type="match status" value="1"/>
</dbReference>
<comment type="catalytic activity">
    <reaction evidence="12 13">
        <text>ATP + H2O = ADP + phosphate + H(+)</text>
        <dbReference type="Rhea" id="RHEA:13065"/>
        <dbReference type="ChEBI" id="CHEBI:15377"/>
        <dbReference type="ChEBI" id="CHEBI:15378"/>
        <dbReference type="ChEBI" id="CHEBI:30616"/>
        <dbReference type="ChEBI" id="CHEBI:43474"/>
        <dbReference type="ChEBI" id="CHEBI:456216"/>
        <dbReference type="EC" id="5.6.2.4"/>
    </reaction>
</comment>
<gene>
    <name evidence="13" type="primary">addA</name>
    <name evidence="19" type="ORF">H9734_11955</name>
</gene>
<dbReference type="Proteomes" id="UP000886890">
    <property type="component" value="Unassembled WGS sequence"/>
</dbReference>
<feature type="binding site" evidence="14">
    <location>
        <begin position="24"/>
        <end position="31"/>
    </location>
    <ligand>
        <name>ATP</name>
        <dbReference type="ChEBI" id="CHEBI:30616"/>
    </ligand>
</feature>
<feature type="coiled-coil region" evidence="15">
    <location>
        <begin position="1208"/>
        <end position="1239"/>
    </location>
</feature>
<evidence type="ECO:0000256" key="3">
    <source>
        <dbReference type="ARBA" id="ARBA00022763"/>
    </source>
</evidence>
<dbReference type="InterPro" id="IPR014152">
    <property type="entry name" value="AddA"/>
</dbReference>
<dbReference type="InterPro" id="IPR000212">
    <property type="entry name" value="DNA_helicase_UvrD/REP"/>
</dbReference>
<dbReference type="Pfam" id="PF13361">
    <property type="entry name" value="UvrD_C"/>
    <property type="match status" value="1"/>
</dbReference>
<evidence type="ECO:0000256" key="8">
    <source>
        <dbReference type="ARBA" id="ARBA00023125"/>
    </source>
</evidence>
<evidence type="ECO:0000256" key="9">
    <source>
        <dbReference type="ARBA" id="ARBA00023204"/>
    </source>
</evidence>
<dbReference type="EMBL" id="DXEK01000194">
    <property type="protein sequence ID" value="HIX78284.1"/>
    <property type="molecule type" value="Genomic_DNA"/>
</dbReference>
<dbReference type="GO" id="GO:0005524">
    <property type="term" value="F:ATP binding"/>
    <property type="evidence" value="ECO:0007669"/>
    <property type="project" value="UniProtKB-UniRule"/>
</dbReference>
<comment type="caution">
    <text evidence="19">The sequence shown here is derived from an EMBL/GenBank/DDBJ whole genome shotgun (WGS) entry which is preliminary data.</text>
</comment>
<dbReference type="HAMAP" id="MF_01451">
    <property type="entry name" value="AddA"/>
    <property type="match status" value="1"/>
</dbReference>
<dbReference type="GO" id="GO:0000724">
    <property type="term" value="P:double-strand break repair via homologous recombination"/>
    <property type="evidence" value="ECO:0007669"/>
    <property type="project" value="UniProtKB-UniRule"/>
</dbReference>
<evidence type="ECO:0000256" key="15">
    <source>
        <dbReference type="SAM" id="Coils"/>
    </source>
</evidence>
<feature type="domain" description="UvrD-like helicase C-terminal" evidence="18">
    <location>
        <begin position="605"/>
        <end position="894"/>
    </location>
</feature>
<name>A0A9D2BK95_9FIRM</name>
<comment type="catalytic activity">
    <reaction evidence="11 13">
        <text>Couples ATP hydrolysis with the unwinding of duplex DNA by translocating in the 3'-5' direction.</text>
        <dbReference type="EC" id="5.6.2.4"/>
    </reaction>
</comment>